<accession>A0A4U5VDE6</accession>
<gene>
    <name evidence="2" type="ORF">D9C73_019344</name>
</gene>
<keyword evidence="3" id="KW-1185">Reference proteome</keyword>
<sequence length="364" mass="41201">MMFTAMQAMLEYVSCLSDVHRFVHPVFLCVQAVPKPIAMEPCWGSRAGVLTVLLYLPRVPSGIPPPGQSGMIHTNTHEQTISCLRSMKSHIFVNHRFRKKLVHTICDGFYKLEPLSAAQRRLGKKRLRMQRARLLVCLAVDSRRLSCKTGTGGLNTSRCFVVRVHLTETIPKTFIYSKTFHRKRLSLSSHCLMSKALNIQIHPEMFDAQTIRRLSENDSLRASDLSAYEAKAVNTTGFPDKENEQSRRKIKHFACKRFFFVKREGASRRSLLRRGNGYCGLIGRSGKLSSLAAFEALSRSVVCMVIQESVTFKKNPRINTGDDRGSPHRVGQQSSIDVSVYEREATAGEPRPPLDGRHFKRNPR</sequence>
<dbReference type="AlphaFoldDB" id="A0A4U5VDE6"/>
<protein>
    <submittedName>
        <fullName evidence="2">Attractin-like protein 1</fullName>
    </submittedName>
</protein>
<evidence type="ECO:0000313" key="2">
    <source>
        <dbReference type="EMBL" id="TKS85998.1"/>
    </source>
</evidence>
<proteinExistence type="predicted"/>
<name>A0A4U5VDE6_COLLU</name>
<dbReference type="EMBL" id="CM014094">
    <property type="protein sequence ID" value="TKS85998.1"/>
    <property type="molecule type" value="Genomic_DNA"/>
</dbReference>
<evidence type="ECO:0000256" key="1">
    <source>
        <dbReference type="SAM" id="MobiDB-lite"/>
    </source>
</evidence>
<feature type="region of interest" description="Disordered" evidence="1">
    <location>
        <begin position="315"/>
        <end position="364"/>
    </location>
</feature>
<reference evidence="2 3" key="1">
    <citation type="submission" date="2019-01" db="EMBL/GenBank/DDBJ databases">
        <title>Genome Assembly of Collichthys lucidus.</title>
        <authorList>
            <person name="Cai M."/>
            <person name="Xiao S."/>
        </authorList>
    </citation>
    <scope>NUCLEOTIDE SEQUENCE [LARGE SCALE GENOMIC DNA]</scope>
    <source>
        <strain evidence="2">JT15FE1705JMU</strain>
        <tissue evidence="2">Muscle</tissue>
    </source>
</reference>
<evidence type="ECO:0000313" key="3">
    <source>
        <dbReference type="Proteomes" id="UP000298787"/>
    </source>
</evidence>
<organism evidence="2 3">
    <name type="scientific">Collichthys lucidus</name>
    <name type="common">Big head croaker</name>
    <name type="synonym">Sciaena lucida</name>
    <dbReference type="NCBI Taxonomy" id="240159"/>
    <lineage>
        <taxon>Eukaryota</taxon>
        <taxon>Metazoa</taxon>
        <taxon>Chordata</taxon>
        <taxon>Craniata</taxon>
        <taxon>Vertebrata</taxon>
        <taxon>Euteleostomi</taxon>
        <taxon>Actinopterygii</taxon>
        <taxon>Neopterygii</taxon>
        <taxon>Teleostei</taxon>
        <taxon>Neoteleostei</taxon>
        <taxon>Acanthomorphata</taxon>
        <taxon>Eupercaria</taxon>
        <taxon>Sciaenidae</taxon>
        <taxon>Collichthys</taxon>
    </lineage>
</organism>
<feature type="compositionally biased region" description="Basic and acidic residues" evidence="1">
    <location>
        <begin position="340"/>
        <end position="357"/>
    </location>
</feature>
<dbReference type="STRING" id="240159.A0A4U5VDE6"/>
<dbReference type="Proteomes" id="UP000298787">
    <property type="component" value="Chromosome 17"/>
</dbReference>